<reference evidence="1" key="1">
    <citation type="submission" date="2018-03" db="EMBL/GenBank/DDBJ databases">
        <title>Phage therapy in agriculture - a green tech approach to combat plant pathogenic bacteria.</title>
        <authorList>
            <person name="Carstens A.B."/>
            <person name="Djurhuus A.M."/>
            <person name="Hansen L.H."/>
        </authorList>
    </citation>
    <scope>NUCLEOTIDE SEQUENCE [LARGE SCALE GENOMIC DNA]</scope>
</reference>
<dbReference type="EMBL" id="MH059636">
    <property type="protein sequence ID" value="AWD90572.1"/>
    <property type="molecule type" value="Genomic_DNA"/>
</dbReference>
<dbReference type="KEGG" id="vg:65112714"/>
<proteinExistence type="predicted"/>
<dbReference type="RefSeq" id="YP_010095080.1">
    <property type="nucleotide sequence ID" value="NC_055743.1"/>
</dbReference>
<dbReference type="Proteomes" id="UP000246316">
    <property type="component" value="Segment"/>
</dbReference>
<organism evidence="1 2">
    <name type="scientific">Erwinia phage Cronus</name>
    <dbReference type="NCBI Taxonomy" id="2163633"/>
    <lineage>
        <taxon>Viruses</taxon>
        <taxon>Duplodnaviria</taxon>
        <taxon>Heunggongvirae</taxon>
        <taxon>Uroviricota</taxon>
        <taxon>Caudoviricetes</taxon>
        <taxon>Pantevenvirales</taxon>
        <taxon>Straboviridae</taxon>
        <taxon>Tevenvirinae</taxon>
        <taxon>Risoevirus</taxon>
        <taxon>Risoevirus cronus</taxon>
        <taxon>Roskildevirus cronus</taxon>
    </lineage>
</organism>
<evidence type="ECO:0000313" key="2">
    <source>
        <dbReference type="Proteomes" id="UP000246316"/>
    </source>
</evidence>
<keyword evidence="2" id="KW-1185">Reference proteome</keyword>
<dbReference type="GeneID" id="65112714"/>
<sequence>MKKYPLGFAIIEWKSGGHSKAVIYEDALGNQCLQCANHLAPINYIPHLIYFEKEIENIITDFYDIAEFYGAE</sequence>
<evidence type="ECO:0000313" key="1">
    <source>
        <dbReference type="EMBL" id="AWD90572.1"/>
    </source>
</evidence>
<accession>A0A2S1GMF6</accession>
<name>A0A2S1GMF6_9CAUD</name>
<protein>
    <submittedName>
        <fullName evidence="1">Uncharacterized protein</fullName>
    </submittedName>
</protein>